<evidence type="ECO:0000313" key="1">
    <source>
        <dbReference type="EMBL" id="KAH7939227.1"/>
    </source>
</evidence>
<reference evidence="1" key="1">
    <citation type="journal article" date="2020" name="Cell">
        <title>Large-Scale Comparative Analyses of Tick Genomes Elucidate Their Genetic Diversity and Vector Capacities.</title>
        <authorList>
            <consortium name="Tick Genome and Microbiome Consortium (TIGMIC)"/>
            <person name="Jia N."/>
            <person name="Wang J."/>
            <person name="Shi W."/>
            <person name="Du L."/>
            <person name="Sun Y."/>
            <person name="Zhan W."/>
            <person name="Jiang J.F."/>
            <person name="Wang Q."/>
            <person name="Zhang B."/>
            <person name="Ji P."/>
            <person name="Bell-Sakyi L."/>
            <person name="Cui X.M."/>
            <person name="Yuan T.T."/>
            <person name="Jiang B.G."/>
            <person name="Yang W.F."/>
            <person name="Lam T.T."/>
            <person name="Chang Q.C."/>
            <person name="Ding S.J."/>
            <person name="Wang X.J."/>
            <person name="Zhu J.G."/>
            <person name="Ruan X.D."/>
            <person name="Zhao L."/>
            <person name="Wei J.T."/>
            <person name="Ye R.Z."/>
            <person name="Que T.C."/>
            <person name="Du C.H."/>
            <person name="Zhou Y.H."/>
            <person name="Cheng J.X."/>
            <person name="Dai P.F."/>
            <person name="Guo W.B."/>
            <person name="Han X.H."/>
            <person name="Huang E.J."/>
            <person name="Li L.F."/>
            <person name="Wei W."/>
            <person name="Gao Y.C."/>
            <person name="Liu J.Z."/>
            <person name="Shao H.Z."/>
            <person name="Wang X."/>
            <person name="Wang C.C."/>
            <person name="Yang T.C."/>
            <person name="Huo Q.B."/>
            <person name="Li W."/>
            <person name="Chen H.Y."/>
            <person name="Chen S.E."/>
            <person name="Zhou L.G."/>
            <person name="Ni X.B."/>
            <person name="Tian J.H."/>
            <person name="Sheng Y."/>
            <person name="Liu T."/>
            <person name="Pan Y.S."/>
            <person name="Xia L.Y."/>
            <person name="Li J."/>
            <person name="Zhao F."/>
            <person name="Cao W.C."/>
        </authorList>
    </citation>
    <scope>NUCLEOTIDE SEQUENCE</scope>
    <source>
        <strain evidence="1">Rsan-2018</strain>
    </source>
</reference>
<dbReference type="Proteomes" id="UP000821837">
    <property type="component" value="Chromosome 8"/>
</dbReference>
<proteinExistence type="predicted"/>
<keyword evidence="2" id="KW-1185">Reference proteome</keyword>
<name>A0A9D4PF20_RHISA</name>
<protein>
    <submittedName>
        <fullName evidence="1">Uncharacterized protein</fullName>
    </submittedName>
</protein>
<comment type="caution">
    <text evidence="1">The sequence shown here is derived from an EMBL/GenBank/DDBJ whole genome shotgun (WGS) entry which is preliminary data.</text>
</comment>
<sequence length="219" mass="24283">MSVIALALDESKPGLLLLWCSFDRKAGSERVTAVREASFLASWLLRHHPYIEAVFLSCRTSISTAVEEAPSHIHLHPLSSTATSHWLRGMNINSTYSALLSQRDLAAFNGLEMLYIHADEMNQDFDAQIDELVERDHTTLNKVDLSLTAKGLAMNGALTRLSLAFEPYLRILSPMMASSRRSVEQILLPDIGDVSLNSVTALCNALASNRRVNYLSVVR</sequence>
<dbReference type="EMBL" id="JABSTV010001254">
    <property type="protein sequence ID" value="KAH7939227.1"/>
    <property type="molecule type" value="Genomic_DNA"/>
</dbReference>
<organism evidence="1 2">
    <name type="scientific">Rhipicephalus sanguineus</name>
    <name type="common">Brown dog tick</name>
    <name type="synonym">Ixodes sanguineus</name>
    <dbReference type="NCBI Taxonomy" id="34632"/>
    <lineage>
        <taxon>Eukaryota</taxon>
        <taxon>Metazoa</taxon>
        <taxon>Ecdysozoa</taxon>
        <taxon>Arthropoda</taxon>
        <taxon>Chelicerata</taxon>
        <taxon>Arachnida</taxon>
        <taxon>Acari</taxon>
        <taxon>Parasitiformes</taxon>
        <taxon>Ixodida</taxon>
        <taxon>Ixodoidea</taxon>
        <taxon>Ixodidae</taxon>
        <taxon>Rhipicephalinae</taxon>
        <taxon>Rhipicephalus</taxon>
        <taxon>Rhipicephalus</taxon>
    </lineage>
</organism>
<gene>
    <name evidence="1" type="ORF">HPB52_008943</name>
</gene>
<dbReference type="AlphaFoldDB" id="A0A9D4PF20"/>
<reference evidence="1" key="2">
    <citation type="submission" date="2021-09" db="EMBL/GenBank/DDBJ databases">
        <authorList>
            <person name="Jia N."/>
            <person name="Wang J."/>
            <person name="Shi W."/>
            <person name="Du L."/>
            <person name="Sun Y."/>
            <person name="Zhan W."/>
            <person name="Jiang J."/>
            <person name="Wang Q."/>
            <person name="Zhang B."/>
            <person name="Ji P."/>
            <person name="Sakyi L.B."/>
            <person name="Cui X."/>
            <person name="Yuan T."/>
            <person name="Jiang B."/>
            <person name="Yang W."/>
            <person name="Lam T.T.-Y."/>
            <person name="Chang Q."/>
            <person name="Ding S."/>
            <person name="Wang X."/>
            <person name="Zhu J."/>
            <person name="Ruan X."/>
            <person name="Zhao L."/>
            <person name="Wei J."/>
            <person name="Que T."/>
            <person name="Du C."/>
            <person name="Cheng J."/>
            <person name="Dai P."/>
            <person name="Han X."/>
            <person name="Huang E."/>
            <person name="Gao Y."/>
            <person name="Liu J."/>
            <person name="Shao H."/>
            <person name="Ye R."/>
            <person name="Li L."/>
            <person name="Wei W."/>
            <person name="Wang X."/>
            <person name="Wang C."/>
            <person name="Huo Q."/>
            <person name="Li W."/>
            <person name="Guo W."/>
            <person name="Chen H."/>
            <person name="Chen S."/>
            <person name="Zhou L."/>
            <person name="Zhou L."/>
            <person name="Ni X."/>
            <person name="Tian J."/>
            <person name="Zhou Y."/>
            <person name="Sheng Y."/>
            <person name="Liu T."/>
            <person name="Pan Y."/>
            <person name="Xia L."/>
            <person name="Li J."/>
            <person name="Zhao F."/>
            <person name="Cao W."/>
        </authorList>
    </citation>
    <scope>NUCLEOTIDE SEQUENCE</scope>
    <source>
        <strain evidence="1">Rsan-2018</strain>
        <tissue evidence="1">Larvae</tissue>
    </source>
</reference>
<accession>A0A9D4PF20</accession>
<evidence type="ECO:0000313" key="2">
    <source>
        <dbReference type="Proteomes" id="UP000821837"/>
    </source>
</evidence>